<sequence>MAHSTRATLWTTAAATSLIVALTVPAFAQDAAADDVAGQTEMQTNQPTGTNETTPQKTTSADSDAGEMAADETAPMSGTMERADTDMARVLEALKALNPKPIPELPAEEARQQPTPADAVARVIEEDGLDVPEPAVTRQDITYPAADGDQPARVYTPTDAGEGPYPLVVYVHGGGWVIADIDTYDASAASLADKLGAVVISLEYRHAPESPFPAAHDDVLAGYIWAVENGNQFNADVDRLALVGESVGGNMVVATAIAARDQQLTQPDHVVSVYPVAQTSLDTESYVENAEAVPLNRAMMEWFFDQTVTDESQLDDPRISLVDADLAGLPPITIINASIDPLLSDGMMLADAIKASGGEVEQRTFDGVTHEFFGMAAVVDDAAAAQDYAVERVNADLGK</sequence>
<dbReference type="SUPFAM" id="SSF53474">
    <property type="entry name" value="alpha/beta-Hydrolases"/>
    <property type="match status" value="1"/>
</dbReference>
<evidence type="ECO:0000313" key="6">
    <source>
        <dbReference type="Proteomes" id="UP001216899"/>
    </source>
</evidence>
<feature type="signal peptide" evidence="3">
    <location>
        <begin position="1"/>
        <end position="28"/>
    </location>
</feature>
<keyword evidence="6" id="KW-1185">Reference proteome</keyword>
<organism evidence="5 6">
    <name type="scientific">Paracoccus marcusii</name>
    <dbReference type="NCBI Taxonomy" id="59779"/>
    <lineage>
        <taxon>Bacteria</taxon>
        <taxon>Pseudomonadati</taxon>
        <taxon>Pseudomonadota</taxon>
        <taxon>Alphaproteobacteria</taxon>
        <taxon>Rhodobacterales</taxon>
        <taxon>Paracoccaceae</taxon>
        <taxon>Paracoccus</taxon>
    </lineage>
</organism>
<evidence type="ECO:0000313" key="5">
    <source>
        <dbReference type="EMBL" id="WDA11832.1"/>
    </source>
</evidence>
<dbReference type="InterPro" id="IPR050300">
    <property type="entry name" value="GDXG_lipolytic_enzyme"/>
</dbReference>
<dbReference type="GO" id="GO:0016787">
    <property type="term" value="F:hydrolase activity"/>
    <property type="evidence" value="ECO:0007669"/>
    <property type="project" value="UniProtKB-KW"/>
</dbReference>
<reference evidence="5 6" key="1">
    <citation type="submission" date="2023-02" db="EMBL/GenBank/DDBJ databases">
        <title>Whole genome sequenc of Paracoccus marcusii MBLB0836.</title>
        <authorList>
            <person name="Seo M.-J."/>
            <person name="Cho E.-S."/>
            <person name="Hwang C.Y."/>
        </authorList>
    </citation>
    <scope>NUCLEOTIDE SEQUENCE [LARGE SCALE GENOMIC DNA]</scope>
    <source>
        <strain evidence="5 6">MBLB0836</strain>
    </source>
</reference>
<feature type="region of interest" description="Disordered" evidence="2">
    <location>
        <begin position="35"/>
        <end position="80"/>
    </location>
</feature>
<dbReference type="Pfam" id="PF07859">
    <property type="entry name" value="Abhydrolase_3"/>
    <property type="match status" value="1"/>
</dbReference>
<accession>A0ABY7UPQ4</accession>
<keyword evidence="3" id="KW-0732">Signal</keyword>
<dbReference type="EMBL" id="CP117466">
    <property type="protein sequence ID" value="WDA11832.1"/>
    <property type="molecule type" value="Genomic_DNA"/>
</dbReference>
<dbReference type="PANTHER" id="PTHR48081">
    <property type="entry name" value="AB HYDROLASE SUPERFAMILY PROTEIN C4A8.06C"/>
    <property type="match status" value="1"/>
</dbReference>
<feature type="domain" description="Alpha/beta hydrolase fold-3" evidence="4">
    <location>
        <begin position="168"/>
        <end position="373"/>
    </location>
</feature>
<evidence type="ECO:0000256" key="3">
    <source>
        <dbReference type="SAM" id="SignalP"/>
    </source>
</evidence>
<dbReference type="InterPro" id="IPR013094">
    <property type="entry name" value="AB_hydrolase_3"/>
</dbReference>
<feature type="chain" id="PRO_5047430654" evidence="3">
    <location>
        <begin position="29"/>
        <end position="399"/>
    </location>
</feature>
<evidence type="ECO:0000259" key="4">
    <source>
        <dbReference type="Pfam" id="PF07859"/>
    </source>
</evidence>
<dbReference type="InterPro" id="IPR029058">
    <property type="entry name" value="AB_hydrolase_fold"/>
</dbReference>
<dbReference type="Proteomes" id="UP001216899">
    <property type="component" value="Chromosome"/>
</dbReference>
<protein>
    <submittedName>
        <fullName evidence="5">Alpha/beta hydrolase fold domain-containing protein</fullName>
    </submittedName>
</protein>
<evidence type="ECO:0000256" key="1">
    <source>
        <dbReference type="ARBA" id="ARBA00022801"/>
    </source>
</evidence>
<evidence type="ECO:0000256" key="2">
    <source>
        <dbReference type="SAM" id="MobiDB-lite"/>
    </source>
</evidence>
<feature type="compositionally biased region" description="Polar residues" evidence="2">
    <location>
        <begin position="40"/>
        <end position="62"/>
    </location>
</feature>
<name>A0ABY7UPQ4_9RHOB</name>
<gene>
    <name evidence="5" type="ORF">PRL19_11050</name>
</gene>
<proteinExistence type="predicted"/>
<dbReference type="Gene3D" id="3.40.50.1820">
    <property type="entry name" value="alpha/beta hydrolase"/>
    <property type="match status" value="1"/>
</dbReference>
<keyword evidence="1 5" id="KW-0378">Hydrolase</keyword>
<dbReference type="RefSeq" id="WP_273742993.1">
    <property type="nucleotide sequence ID" value="NZ_CP117466.1"/>
</dbReference>
<dbReference type="PANTHER" id="PTHR48081:SF8">
    <property type="entry name" value="ALPHA_BETA HYDROLASE FOLD-3 DOMAIN-CONTAINING PROTEIN-RELATED"/>
    <property type="match status" value="1"/>
</dbReference>